<dbReference type="Proteomes" id="UP001454036">
    <property type="component" value="Unassembled WGS sequence"/>
</dbReference>
<comment type="caution">
    <text evidence="1">The sequence shown here is derived from an EMBL/GenBank/DDBJ whole genome shotgun (WGS) entry which is preliminary data.</text>
</comment>
<proteinExistence type="predicted"/>
<accession>A0AAV3NUK0</accession>
<evidence type="ECO:0000313" key="2">
    <source>
        <dbReference type="Proteomes" id="UP001454036"/>
    </source>
</evidence>
<evidence type="ECO:0000313" key="1">
    <source>
        <dbReference type="EMBL" id="GAA0142658.1"/>
    </source>
</evidence>
<protein>
    <submittedName>
        <fullName evidence="1">Uncharacterized protein</fullName>
    </submittedName>
</protein>
<keyword evidence="2" id="KW-1185">Reference proteome</keyword>
<dbReference type="AlphaFoldDB" id="A0AAV3NUK0"/>
<reference evidence="1 2" key="1">
    <citation type="submission" date="2024-01" db="EMBL/GenBank/DDBJ databases">
        <title>The complete chloroplast genome sequence of Lithospermum erythrorhizon: insights into the phylogenetic relationship among Boraginaceae species and the maternal lineages of purple gromwells.</title>
        <authorList>
            <person name="Okada T."/>
            <person name="Watanabe K."/>
        </authorList>
    </citation>
    <scope>NUCLEOTIDE SEQUENCE [LARGE SCALE GENOMIC DNA]</scope>
</reference>
<dbReference type="EMBL" id="BAABME010000422">
    <property type="protein sequence ID" value="GAA0142658.1"/>
    <property type="molecule type" value="Genomic_DNA"/>
</dbReference>
<gene>
    <name evidence="1" type="ORF">LIER_03503</name>
</gene>
<name>A0AAV3NUK0_LITER</name>
<organism evidence="1 2">
    <name type="scientific">Lithospermum erythrorhizon</name>
    <name type="common">Purple gromwell</name>
    <name type="synonym">Lithospermum officinale var. erythrorhizon</name>
    <dbReference type="NCBI Taxonomy" id="34254"/>
    <lineage>
        <taxon>Eukaryota</taxon>
        <taxon>Viridiplantae</taxon>
        <taxon>Streptophyta</taxon>
        <taxon>Embryophyta</taxon>
        <taxon>Tracheophyta</taxon>
        <taxon>Spermatophyta</taxon>
        <taxon>Magnoliopsida</taxon>
        <taxon>eudicotyledons</taxon>
        <taxon>Gunneridae</taxon>
        <taxon>Pentapetalae</taxon>
        <taxon>asterids</taxon>
        <taxon>lamiids</taxon>
        <taxon>Boraginales</taxon>
        <taxon>Boraginaceae</taxon>
        <taxon>Boraginoideae</taxon>
        <taxon>Lithospermeae</taxon>
        <taxon>Lithospermum</taxon>
    </lineage>
</organism>
<sequence length="69" mass="7678">MPRVYPPGGYNRVVPGGDSTVRDPGSGLKAVWWKFTPALSRLLYDAIARSIKEIQSFFAMTSYTITDHS</sequence>